<keyword evidence="2" id="KW-1185">Reference proteome</keyword>
<proteinExistence type="predicted"/>
<dbReference type="EMBL" id="QJKB01000001">
    <property type="protein sequence ID" value="PXX47191.1"/>
    <property type="molecule type" value="Genomic_DNA"/>
</dbReference>
<dbReference type="OrthoDB" id="5291868at2"/>
<dbReference type="RefSeq" id="WP_110253591.1">
    <property type="nucleotide sequence ID" value="NZ_QJKB01000001.1"/>
</dbReference>
<protein>
    <submittedName>
        <fullName evidence="1">Uncharacterized protein DUF2863</fullName>
    </submittedName>
</protein>
<dbReference type="Pfam" id="PF11062">
    <property type="entry name" value="DUF2863"/>
    <property type="match status" value="1"/>
</dbReference>
<dbReference type="Proteomes" id="UP000247792">
    <property type="component" value="Unassembled WGS sequence"/>
</dbReference>
<evidence type="ECO:0000313" key="2">
    <source>
        <dbReference type="Proteomes" id="UP000247792"/>
    </source>
</evidence>
<name>A0A318JDX4_9BURK</name>
<gene>
    <name evidence="1" type="ORF">DFR42_101767</name>
</gene>
<organism evidence="1 2">
    <name type="scientific">Undibacterium pigrum</name>
    <dbReference type="NCBI Taxonomy" id="401470"/>
    <lineage>
        <taxon>Bacteria</taxon>
        <taxon>Pseudomonadati</taxon>
        <taxon>Pseudomonadota</taxon>
        <taxon>Betaproteobacteria</taxon>
        <taxon>Burkholderiales</taxon>
        <taxon>Oxalobacteraceae</taxon>
        <taxon>Undibacterium</taxon>
    </lineage>
</organism>
<sequence length="408" mass="45672">MRRPIKRNRLKLAAESQRVANLALAVAQSASRIEDLDWQAKLDALVTKSLKQHHQEMLEAATEHLFQTHPNGYEVLTETLESVSTCTQFEHEGQSYISLLIAAPILAWTRFEIASGTVPTEALSILHTQLNAHLLADETQLRLLPGLYSIDQLPRSHVETYALLERHSLAMLKNLPAPAEAERAHTIPFLADIRYVLGVLVVKKGAPLFQWQTIEAPYDCAQAKSDALLEWQQQTDATVKRLLPGCGIELLLPEAYYTACREADIRIRPATIRSAMFYLSQTLGKEADQFTIIIASFGEQENPGQVDEYRISFCLRDAPEVIYGVVWPLYQAEDQIIAVNLDENEQLAGEIPGILQECGVTEILQLEEIFAMEFCDDCGTPLFADRDSDLVHTEMPDDAPTPGATHFH</sequence>
<accession>A0A318JDX4</accession>
<dbReference type="InterPro" id="IPR021292">
    <property type="entry name" value="DUF2863"/>
</dbReference>
<reference evidence="1 2" key="1">
    <citation type="submission" date="2018-05" db="EMBL/GenBank/DDBJ databases">
        <title>Genomic Encyclopedia of Type Strains, Phase IV (KMG-IV): sequencing the most valuable type-strain genomes for metagenomic binning, comparative biology and taxonomic classification.</title>
        <authorList>
            <person name="Goeker M."/>
        </authorList>
    </citation>
    <scope>NUCLEOTIDE SEQUENCE [LARGE SCALE GENOMIC DNA]</scope>
    <source>
        <strain evidence="1 2">DSM 19792</strain>
    </source>
</reference>
<dbReference type="AlphaFoldDB" id="A0A318JDX4"/>
<evidence type="ECO:0000313" key="1">
    <source>
        <dbReference type="EMBL" id="PXX47191.1"/>
    </source>
</evidence>
<comment type="caution">
    <text evidence="1">The sequence shown here is derived from an EMBL/GenBank/DDBJ whole genome shotgun (WGS) entry which is preliminary data.</text>
</comment>